<dbReference type="Proteomes" id="UP000295781">
    <property type="component" value="Chromosome"/>
</dbReference>
<proteinExistence type="predicted"/>
<reference evidence="1 2" key="1">
    <citation type="submission" date="2015-09" db="EMBL/GenBank/DDBJ databases">
        <title>Sorangium comparison.</title>
        <authorList>
            <person name="Zaburannyi N."/>
            <person name="Bunk B."/>
            <person name="Overmann J."/>
            <person name="Mueller R."/>
        </authorList>
    </citation>
    <scope>NUCLEOTIDE SEQUENCE [LARGE SCALE GENOMIC DNA]</scope>
    <source>
        <strain evidence="1 2">So ceGT47</strain>
    </source>
</reference>
<name>A0A4P2Q0Y1_SORCE</name>
<organism evidence="1 2">
    <name type="scientific">Sorangium cellulosum</name>
    <name type="common">Polyangium cellulosum</name>
    <dbReference type="NCBI Taxonomy" id="56"/>
    <lineage>
        <taxon>Bacteria</taxon>
        <taxon>Pseudomonadati</taxon>
        <taxon>Myxococcota</taxon>
        <taxon>Polyangia</taxon>
        <taxon>Polyangiales</taxon>
        <taxon>Polyangiaceae</taxon>
        <taxon>Sorangium</taxon>
    </lineage>
</organism>
<dbReference type="AlphaFoldDB" id="A0A4P2Q0Y1"/>
<gene>
    <name evidence="1" type="ORF">SOCEGT47_032270</name>
</gene>
<evidence type="ECO:0000313" key="1">
    <source>
        <dbReference type="EMBL" id="AUX22721.1"/>
    </source>
</evidence>
<protein>
    <submittedName>
        <fullName evidence="1">Uncharacterized protein</fullName>
    </submittedName>
</protein>
<dbReference type="EMBL" id="CP012670">
    <property type="protein sequence ID" value="AUX22721.1"/>
    <property type="molecule type" value="Genomic_DNA"/>
</dbReference>
<accession>A0A4P2Q0Y1</accession>
<sequence length="79" mass="8328">MLSRHCPVLSRHGAIAGEEHRGKPGLSALLSLQAGVPLAIALGARLRARAVVASTRRSCCARARSARGRRREAATCSAR</sequence>
<evidence type="ECO:0000313" key="2">
    <source>
        <dbReference type="Proteomes" id="UP000295781"/>
    </source>
</evidence>